<dbReference type="Gene3D" id="2.170.300.10">
    <property type="entry name" value="Tie2 ligand-binding domain superfamily"/>
    <property type="match status" value="1"/>
</dbReference>
<feature type="domain" description="Laminin G" evidence="16">
    <location>
        <begin position="2607"/>
        <end position="2788"/>
    </location>
</feature>
<feature type="domain" description="EGF-like" evidence="17">
    <location>
        <begin position="3218"/>
        <end position="3255"/>
    </location>
</feature>
<evidence type="ECO:0000256" key="13">
    <source>
        <dbReference type="PROSITE-ProRule" id="PRU00124"/>
    </source>
</evidence>
<evidence type="ECO:0000256" key="4">
    <source>
        <dbReference type="ARBA" id="ARBA00022729"/>
    </source>
</evidence>
<keyword evidence="12" id="KW-0245">EGF-like domain</keyword>
<comment type="subcellular location">
    <subcellularLocation>
        <location evidence="1">Secreted</location>
        <location evidence="1">Extracellular space</location>
        <location evidence="1">Extracellular matrix</location>
        <location evidence="1">Basement membrane</location>
    </subcellularLocation>
</comment>
<feature type="domain" description="Laminin EGF-like" evidence="18">
    <location>
        <begin position="1031"/>
        <end position="1080"/>
    </location>
</feature>
<dbReference type="FunFam" id="2.60.40.10:FF:000637">
    <property type="entry name" value="Basement membrane proteoglycan"/>
    <property type="match status" value="6"/>
</dbReference>
<feature type="disulfide bond" evidence="13">
    <location>
        <begin position="222"/>
        <end position="234"/>
    </location>
</feature>
<dbReference type="InterPro" id="IPR036055">
    <property type="entry name" value="LDL_receptor-like_sf"/>
</dbReference>
<feature type="disulfide bond" evidence="13">
    <location>
        <begin position="263"/>
        <end position="275"/>
    </location>
</feature>
<dbReference type="InterPro" id="IPR013320">
    <property type="entry name" value="ConA-like_dom_sf"/>
</dbReference>
<dbReference type="FunFam" id="2.60.40.10:FF:001784">
    <property type="entry name" value="Basement membrane proteoglycan"/>
    <property type="match status" value="1"/>
</dbReference>
<accession>A0AAE9J6E2</accession>
<feature type="domain" description="Ig-like" evidence="19">
    <location>
        <begin position="2246"/>
        <end position="2333"/>
    </location>
</feature>
<dbReference type="SMART" id="SM00282">
    <property type="entry name" value="LamG"/>
    <property type="match status" value="3"/>
</dbReference>
<keyword evidence="2" id="KW-0964">Secreted</keyword>
<feature type="domain" description="Laminin EGF-like" evidence="18">
    <location>
        <begin position="1087"/>
        <end position="1136"/>
    </location>
</feature>
<evidence type="ECO:0008006" key="23">
    <source>
        <dbReference type="Google" id="ProtNLM"/>
    </source>
</evidence>
<feature type="compositionally biased region" description="Polar residues" evidence="15">
    <location>
        <begin position="1980"/>
        <end position="1990"/>
    </location>
</feature>
<keyword evidence="5" id="KW-0677">Repeat</keyword>
<dbReference type="CDD" id="cd00112">
    <property type="entry name" value="LDLa"/>
    <property type="match status" value="2"/>
</dbReference>
<dbReference type="SUPFAM" id="SSF49899">
    <property type="entry name" value="Concanavalin A-like lectins/glucanases"/>
    <property type="match status" value="3"/>
</dbReference>
<feature type="domain" description="EGF-like" evidence="17">
    <location>
        <begin position="2825"/>
        <end position="2860"/>
    </location>
</feature>
<dbReference type="InterPro" id="IPR003599">
    <property type="entry name" value="Ig_sub"/>
</dbReference>
<dbReference type="GO" id="GO:0048731">
    <property type="term" value="P:system development"/>
    <property type="evidence" value="ECO:0007669"/>
    <property type="project" value="UniProtKB-ARBA"/>
</dbReference>
<dbReference type="Pfam" id="PF13895">
    <property type="entry name" value="Ig_2"/>
    <property type="match status" value="1"/>
</dbReference>
<dbReference type="Gene3D" id="2.60.120.200">
    <property type="match status" value="3"/>
</dbReference>
<dbReference type="CDD" id="cd05743">
    <property type="entry name" value="Ig_Perlecan_like"/>
    <property type="match status" value="1"/>
</dbReference>
<dbReference type="Pfam" id="PF00053">
    <property type="entry name" value="EGF_laminin"/>
    <property type="match status" value="4"/>
</dbReference>
<dbReference type="Pfam" id="PF00054">
    <property type="entry name" value="Laminin_G_1"/>
    <property type="match status" value="2"/>
</dbReference>
<keyword evidence="11" id="KW-0393">Immunoglobulin domain</keyword>
<feature type="disulfide bond" evidence="13">
    <location>
        <begin position="326"/>
        <end position="341"/>
    </location>
</feature>
<dbReference type="PRINTS" id="PR00261">
    <property type="entry name" value="LDLRECEPTOR"/>
</dbReference>
<feature type="disulfide bond" evidence="12">
    <location>
        <begin position="2813"/>
        <end position="2822"/>
    </location>
</feature>
<dbReference type="GO" id="GO:0030154">
    <property type="term" value="P:cell differentiation"/>
    <property type="evidence" value="ECO:0007669"/>
    <property type="project" value="UniProtKB-ARBA"/>
</dbReference>
<dbReference type="PROSITE" id="PS50835">
    <property type="entry name" value="IG_LIKE"/>
    <property type="match status" value="17"/>
</dbReference>
<keyword evidence="3" id="KW-0272">Extracellular matrix</keyword>
<dbReference type="SUPFAM" id="SSF48726">
    <property type="entry name" value="Immunoglobulin"/>
    <property type="match status" value="15"/>
</dbReference>
<feature type="compositionally biased region" description="Low complexity" evidence="15">
    <location>
        <begin position="3027"/>
        <end position="3037"/>
    </location>
</feature>
<dbReference type="InterPro" id="IPR002172">
    <property type="entry name" value="LDrepeatLR_classA_rpt"/>
</dbReference>
<feature type="domain" description="Laminin G" evidence="16">
    <location>
        <begin position="2868"/>
        <end position="3035"/>
    </location>
</feature>
<dbReference type="Pfam" id="PF02210">
    <property type="entry name" value="Laminin_G_2"/>
    <property type="match status" value="1"/>
</dbReference>
<feature type="compositionally biased region" description="Low complexity" evidence="15">
    <location>
        <begin position="3070"/>
        <end position="3083"/>
    </location>
</feature>
<feature type="disulfide bond" evidence="13">
    <location>
        <begin position="229"/>
        <end position="247"/>
    </location>
</feature>
<feature type="domain" description="Ig-like" evidence="19">
    <location>
        <begin position="1302"/>
        <end position="1387"/>
    </location>
</feature>
<dbReference type="Gene3D" id="2.60.40.10">
    <property type="entry name" value="Immunoglobulins"/>
    <property type="match status" value="17"/>
</dbReference>
<feature type="domain" description="Laminin IV type A" evidence="20">
    <location>
        <begin position="533"/>
        <end position="709"/>
    </location>
</feature>
<feature type="domain" description="Ig-like" evidence="19">
    <location>
        <begin position="1486"/>
        <end position="1573"/>
    </location>
</feature>
<dbReference type="Gene3D" id="4.10.1220.10">
    <property type="entry name" value="EGF-type module"/>
    <property type="match status" value="1"/>
</dbReference>
<dbReference type="GO" id="GO:0005737">
    <property type="term" value="C:cytoplasm"/>
    <property type="evidence" value="ECO:0007669"/>
    <property type="project" value="UniProtKB-ARBA"/>
</dbReference>
<feature type="domain" description="Ig-like" evidence="19">
    <location>
        <begin position="2351"/>
        <end position="2416"/>
    </location>
</feature>
<dbReference type="InterPro" id="IPR056863">
    <property type="entry name" value="LMN_ATRN_NET-like_EGF"/>
</dbReference>
<dbReference type="FunFam" id="2.60.40.10:FF:001694">
    <property type="entry name" value="Basement membrane proteoglycan"/>
    <property type="match status" value="1"/>
</dbReference>
<dbReference type="GO" id="GO:0005604">
    <property type="term" value="C:basement membrane"/>
    <property type="evidence" value="ECO:0007669"/>
    <property type="project" value="UniProtKB-SubCell"/>
</dbReference>
<evidence type="ECO:0000256" key="7">
    <source>
        <dbReference type="ARBA" id="ARBA00022974"/>
    </source>
</evidence>
<feature type="domain" description="Ig-like" evidence="19">
    <location>
        <begin position="2422"/>
        <end position="2508"/>
    </location>
</feature>
<dbReference type="PROSITE" id="PS00022">
    <property type="entry name" value="EGF_1"/>
    <property type="match status" value="3"/>
</dbReference>
<dbReference type="Pfam" id="PF00052">
    <property type="entry name" value="Laminin_B"/>
    <property type="match status" value="2"/>
</dbReference>
<evidence type="ECO:0000256" key="10">
    <source>
        <dbReference type="ARBA" id="ARBA00023292"/>
    </source>
</evidence>
<feature type="domain" description="Ig-like" evidence="19">
    <location>
        <begin position="1202"/>
        <end position="1298"/>
    </location>
</feature>
<keyword evidence="9" id="KW-0325">Glycoprotein</keyword>
<evidence type="ECO:0000256" key="11">
    <source>
        <dbReference type="ARBA" id="ARBA00023319"/>
    </source>
</evidence>
<dbReference type="EMBL" id="CP092621">
    <property type="protein sequence ID" value="UMM16734.1"/>
    <property type="molecule type" value="Genomic_DNA"/>
</dbReference>
<dbReference type="PROSITE" id="PS50026">
    <property type="entry name" value="EGF_3"/>
    <property type="match status" value="3"/>
</dbReference>
<evidence type="ECO:0000259" key="20">
    <source>
        <dbReference type="PROSITE" id="PS51115"/>
    </source>
</evidence>
<dbReference type="InterPro" id="IPR003598">
    <property type="entry name" value="Ig_sub2"/>
</dbReference>
<dbReference type="FunFam" id="2.60.40.10:FF:001814">
    <property type="entry name" value="Basement membrane proteoglycan"/>
    <property type="match status" value="1"/>
</dbReference>
<evidence type="ECO:0000256" key="3">
    <source>
        <dbReference type="ARBA" id="ARBA00022530"/>
    </source>
</evidence>
<feature type="domain" description="Ig-like" evidence="19">
    <location>
        <begin position="344"/>
        <end position="428"/>
    </location>
</feature>
<evidence type="ECO:0000313" key="21">
    <source>
        <dbReference type="EMBL" id="UMM16734.1"/>
    </source>
</evidence>
<reference evidence="21 22" key="1">
    <citation type="submission" date="2022-04" db="EMBL/GenBank/DDBJ databases">
        <title>Chromosome-level reference genomes for two strains of Caenorhabditis briggsae: an improved platform for comparative genomics.</title>
        <authorList>
            <person name="Stevens L."/>
            <person name="Andersen E."/>
        </authorList>
    </citation>
    <scope>NUCLEOTIDE SEQUENCE [LARGE SCALE GENOMIC DNA]</scope>
    <source>
        <strain evidence="21">VX34</strain>
        <tissue evidence="21">Whole-organism</tissue>
    </source>
</reference>
<dbReference type="PROSITE" id="PS01209">
    <property type="entry name" value="LDLRA_1"/>
    <property type="match status" value="2"/>
</dbReference>
<feature type="compositionally biased region" description="Acidic residues" evidence="15">
    <location>
        <begin position="3055"/>
        <end position="3069"/>
    </location>
</feature>
<feature type="region of interest" description="Disordered" evidence="15">
    <location>
        <begin position="3052"/>
        <end position="3117"/>
    </location>
</feature>
<dbReference type="PROSITE" id="PS01248">
    <property type="entry name" value="EGF_LAM_1"/>
    <property type="match status" value="3"/>
</dbReference>
<feature type="disulfide bond" evidence="13">
    <location>
        <begin position="241"/>
        <end position="256"/>
    </location>
</feature>
<dbReference type="InterPro" id="IPR002049">
    <property type="entry name" value="LE_dom"/>
</dbReference>
<feature type="disulfide bond" evidence="12">
    <location>
        <begin position="2829"/>
        <end position="2839"/>
    </location>
</feature>
<dbReference type="PANTHER" id="PTHR45080">
    <property type="entry name" value="CONTACTIN 5"/>
    <property type="match status" value="1"/>
</dbReference>
<feature type="region of interest" description="Disordered" evidence="15">
    <location>
        <begin position="438"/>
        <end position="457"/>
    </location>
</feature>
<feature type="compositionally biased region" description="Low complexity" evidence="15">
    <location>
        <begin position="3091"/>
        <end position="3117"/>
    </location>
</feature>
<feature type="domain" description="Ig-like" evidence="19">
    <location>
        <begin position="1866"/>
        <end position="1951"/>
    </location>
</feature>
<evidence type="ECO:0000256" key="8">
    <source>
        <dbReference type="ARBA" id="ARBA00023157"/>
    </source>
</evidence>
<comment type="caution">
    <text evidence="12">Lacks conserved residue(s) required for the propagation of feature annotation.</text>
</comment>
<dbReference type="InterPro" id="IPR001791">
    <property type="entry name" value="Laminin_G"/>
</dbReference>
<dbReference type="FunFam" id="2.10.25.10:FF:000700">
    <property type="entry name" value="Basement membrane proteoglycan"/>
    <property type="match status" value="1"/>
</dbReference>
<feature type="disulfide bond" evidence="13">
    <location>
        <begin position="282"/>
        <end position="297"/>
    </location>
</feature>
<dbReference type="Proteomes" id="UP000829354">
    <property type="component" value="Chromosome II"/>
</dbReference>
<dbReference type="SMART" id="SM00181">
    <property type="entry name" value="EGF"/>
    <property type="match status" value="6"/>
</dbReference>
<feature type="domain" description="Ig-like" evidence="19">
    <location>
        <begin position="1662"/>
        <end position="1754"/>
    </location>
</feature>
<dbReference type="SMART" id="SM00179">
    <property type="entry name" value="EGF_CA"/>
    <property type="match status" value="2"/>
</dbReference>
<evidence type="ECO:0000256" key="1">
    <source>
        <dbReference type="ARBA" id="ARBA00004302"/>
    </source>
</evidence>
<dbReference type="InterPro" id="IPR013098">
    <property type="entry name" value="Ig_I-set"/>
</dbReference>
<feature type="domain" description="Ig-like" evidence="19">
    <location>
        <begin position="2046"/>
        <end position="2142"/>
    </location>
</feature>
<feature type="domain" description="Ig-like" evidence="19">
    <location>
        <begin position="1395"/>
        <end position="1478"/>
    </location>
</feature>
<dbReference type="PROSITE" id="PS50068">
    <property type="entry name" value="LDLRA_2"/>
    <property type="match status" value="3"/>
</dbReference>
<dbReference type="InterPro" id="IPR050958">
    <property type="entry name" value="Cell_Adh-Cytoskel_Orgn"/>
</dbReference>
<evidence type="ECO:0000256" key="6">
    <source>
        <dbReference type="ARBA" id="ARBA00022869"/>
    </source>
</evidence>
<feature type="disulfide bond" evidence="14">
    <location>
        <begin position="767"/>
        <end position="776"/>
    </location>
</feature>
<dbReference type="InterPro" id="IPR001881">
    <property type="entry name" value="EGF-like_Ca-bd_dom"/>
</dbReference>
<evidence type="ECO:0000256" key="14">
    <source>
        <dbReference type="PROSITE-ProRule" id="PRU00460"/>
    </source>
</evidence>
<keyword evidence="22" id="KW-1185">Reference proteome</keyword>
<dbReference type="PANTHER" id="PTHR45080:SF8">
    <property type="entry name" value="IG-LIKE DOMAIN-CONTAINING PROTEIN"/>
    <property type="match status" value="1"/>
</dbReference>
<dbReference type="FunFam" id="2.60.40.10:FF:001785">
    <property type="entry name" value="Basement membrane proteoglycan"/>
    <property type="match status" value="1"/>
</dbReference>
<name>A0AAE9J6E2_CAEBR</name>
<dbReference type="PROSITE" id="PS50025">
    <property type="entry name" value="LAM_G_DOMAIN"/>
    <property type="match status" value="3"/>
</dbReference>
<feature type="domain" description="Ig-like" evidence="19">
    <location>
        <begin position="116"/>
        <end position="201"/>
    </location>
</feature>
<dbReference type="SMART" id="SM00281">
    <property type="entry name" value="LamB"/>
    <property type="match status" value="2"/>
</dbReference>
<evidence type="ECO:0000256" key="5">
    <source>
        <dbReference type="ARBA" id="ARBA00022737"/>
    </source>
</evidence>
<feature type="domain" description="EGF-like" evidence="17">
    <location>
        <begin position="2784"/>
        <end position="2823"/>
    </location>
</feature>
<dbReference type="Pfam" id="PF07679">
    <property type="entry name" value="I-set"/>
    <property type="match status" value="1"/>
</dbReference>
<dbReference type="SMART" id="SM00180">
    <property type="entry name" value="EGF_Lam"/>
    <property type="match status" value="5"/>
</dbReference>
<dbReference type="InterPro" id="IPR013783">
    <property type="entry name" value="Ig-like_fold"/>
</dbReference>
<dbReference type="SUPFAM" id="SSF57196">
    <property type="entry name" value="EGF/Laminin"/>
    <property type="match status" value="3"/>
</dbReference>
<protein>
    <recommendedName>
        <fullName evidence="23">Basement membrane proteoglycan</fullName>
    </recommendedName>
</protein>
<dbReference type="InterPro" id="IPR023415">
    <property type="entry name" value="LDLR_class-A_CS"/>
</dbReference>
<dbReference type="CDD" id="cd00054">
    <property type="entry name" value="EGF_CA"/>
    <property type="match status" value="1"/>
</dbReference>
<dbReference type="SMART" id="SM00409">
    <property type="entry name" value="IG"/>
    <property type="match status" value="17"/>
</dbReference>
<feature type="disulfide bond" evidence="14">
    <location>
        <begin position="1106"/>
        <end position="1115"/>
    </location>
</feature>
<feature type="domain" description="Ig-like" evidence="19">
    <location>
        <begin position="1771"/>
        <end position="1858"/>
    </location>
</feature>
<dbReference type="FunFam" id="2.10.25.10:FF:000552">
    <property type="entry name" value="Basement membrane proteoglycan"/>
    <property type="match status" value="1"/>
</dbReference>
<evidence type="ECO:0000259" key="17">
    <source>
        <dbReference type="PROSITE" id="PS50026"/>
    </source>
</evidence>
<gene>
    <name evidence="21" type="ORF">L5515_013618</name>
</gene>
<dbReference type="PROSITE" id="PS50027">
    <property type="entry name" value="EGF_LAM_2"/>
    <property type="match status" value="3"/>
</dbReference>
<dbReference type="Gene3D" id="2.10.25.10">
    <property type="entry name" value="Laminin"/>
    <property type="match status" value="5"/>
</dbReference>
<dbReference type="FunFam" id="4.10.400.10:FF:000062">
    <property type="entry name" value="Terribly reduced optic lobes, isoform AI"/>
    <property type="match status" value="1"/>
</dbReference>
<feature type="disulfide bond" evidence="12">
    <location>
        <begin position="2794"/>
        <end position="2811"/>
    </location>
</feature>
<dbReference type="CDD" id="cd00110">
    <property type="entry name" value="LamG"/>
    <property type="match status" value="3"/>
</dbReference>
<feature type="disulfide bond" evidence="14">
    <location>
        <begin position="1050"/>
        <end position="1059"/>
    </location>
</feature>
<dbReference type="InterPro" id="IPR000034">
    <property type="entry name" value="Laminin_IV"/>
</dbReference>
<dbReference type="FunFam" id="2.60.40.10:FF:002038">
    <property type="entry name" value="Basement membrane proteoglycan"/>
    <property type="match status" value="1"/>
</dbReference>
<dbReference type="FunFam" id="2.60.120.200:FF:000286">
    <property type="entry name" value="Basement membrane proteoglycan"/>
    <property type="match status" value="1"/>
</dbReference>
<evidence type="ECO:0000259" key="19">
    <source>
        <dbReference type="PROSITE" id="PS50835"/>
    </source>
</evidence>
<keyword evidence="8 12" id="KW-1015">Disulfide bond</keyword>
<keyword evidence="4" id="KW-0732">Signal</keyword>
<feature type="region of interest" description="Disordered" evidence="15">
    <location>
        <begin position="3027"/>
        <end position="3046"/>
    </location>
</feature>
<evidence type="ECO:0000256" key="12">
    <source>
        <dbReference type="PROSITE-ProRule" id="PRU00076"/>
    </source>
</evidence>
<dbReference type="SMART" id="SM00192">
    <property type="entry name" value="LDLa"/>
    <property type="match status" value="3"/>
</dbReference>
<evidence type="ECO:0000313" key="22">
    <source>
        <dbReference type="Proteomes" id="UP000829354"/>
    </source>
</evidence>
<keyword evidence="10 14" id="KW-0424">Laminin EGF-like domain</keyword>
<dbReference type="Gene3D" id="4.10.400.10">
    <property type="entry name" value="Low-density Lipoprotein Receptor"/>
    <property type="match status" value="2"/>
</dbReference>
<evidence type="ECO:0000256" key="2">
    <source>
        <dbReference type="ARBA" id="ARBA00022525"/>
    </source>
</evidence>
<keyword evidence="7" id="KW-0654">Proteoglycan</keyword>
<evidence type="ECO:0000259" key="18">
    <source>
        <dbReference type="PROSITE" id="PS50027"/>
    </source>
</evidence>
<evidence type="ECO:0000256" key="9">
    <source>
        <dbReference type="ARBA" id="ARBA00023180"/>
    </source>
</evidence>
<feature type="domain" description="Laminin IV type A" evidence="20">
    <location>
        <begin position="823"/>
        <end position="997"/>
    </location>
</feature>
<feature type="domain" description="Laminin G" evidence="16">
    <location>
        <begin position="3261"/>
        <end position="3440"/>
    </location>
</feature>
<dbReference type="InterPro" id="IPR000742">
    <property type="entry name" value="EGF"/>
</dbReference>
<feature type="domain" description="Ig-like" evidence="19">
    <location>
        <begin position="1577"/>
        <end position="1659"/>
    </location>
</feature>
<dbReference type="GO" id="GO:0005509">
    <property type="term" value="F:calcium ion binding"/>
    <property type="evidence" value="ECO:0007669"/>
    <property type="project" value="InterPro"/>
</dbReference>
<dbReference type="Pfam" id="PF00057">
    <property type="entry name" value="Ldl_recept_a"/>
    <property type="match status" value="3"/>
</dbReference>
<dbReference type="SMART" id="SM00408">
    <property type="entry name" value="IGc2"/>
    <property type="match status" value="17"/>
</dbReference>
<dbReference type="Pfam" id="PF13927">
    <property type="entry name" value="Ig_3"/>
    <property type="match status" value="8"/>
</dbReference>
<dbReference type="GO" id="GO:0048513">
    <property type="term" value="P:animal organ development"/>
    <property type="evidence" value="ECO:0007669"/>
    <property type="project" value="UniProtKB-ARBA"/>
</dbReference>
<feature type="domain" description="Ig-like" evidence="19">
    <location>
        <begin position="2515"/>
        <end position="2605"/>
    </location>
</feature>
<dbReference type="InterPro" id="IPR007110">
    <property type="entry name" value="Ig-like_dom"/>
</dbReference>
<feature type="disulfide bond" evidence="13">
    <location>
        <begin position="270"/>
        <end position="288"/>
    </location>
</feature>
<dbReference type="CDD" id="cd00055">
    <property type="entry name" value="EGF_Lam"/>
    <property type="match status" value="6"/>
</dbReference>
<dbReference type="SUPFAM" id="SSF57424">
    <property type="entry name" value="LDL receptor-like module"/>
    <property type="match status" value="3"/>
</dbReference>
<feature type="domain" description="Ig-like" evidence="19">
    <location>
        <begin position="2146"/>
        <end position="2220"/>
    </location>
</feature>
<dbReference type="FunFam" id="2.60.40.10:FF:001817">
    <property type="entry name" value="Basement membrane proteoglycan"/>
    <property type="match status" value="1"/>
</dbReference>
<keyword evidence="6" id="KW-0084">Basement membrane</keyword>
<dbReference type="Pfam" id="PF24973">
    <property type="entry name" value="EGF_LMN_ATRN"/>
    <property type="match status" value="2"/>
</dbReference>
<proteinExistence type="predicted"/>
<dbReference type="PROSITE" id="PS51115">
    <property type="entry name" value="LAMININ_IVA"/>
    <property type="match status" value="2"/>
</dbReference>
<feature type="domain" description="Laminin EGF-like" evidence="18">
    <location>
        <begin position="710"/>
        <end position="796"/>
    </location>
</feature>
<dbReference type="FunFam" id="2.170.300.10:FF:000012">
    <property type="entry name" value="Heparan sulfate proteoglycan 2"/>
    <property type="match status" value="1"/>
</dbReference>
<feature type="domain" description="Ig-like" evidence="19">
    <location>
        <begin position="1959"/>
        <end position="2043"/>
    </location>
</feature>
<feature type="disulfide bond" evidence="12">
    <location>
        <begin position="3245"/>
        <end position="3254"/>
    </location>
</feature>
<evidence type="ECO:0000256" key="15">
    <source>
        <dbReference type="SAM" id="MobiDB-lite"/>
    </source>
</evidence>
<sequence length="3456" mass="378170">MLLSAKIDCVGSQPSRRYLFDFRTESAKFARSDWISIIRDRLQVHPNTNLPPYPQIHDLCLFFGFLKTRDTMKSRSSTVVVALLALLLAGNTDAARHRKYRQTYQDIDSSDETSDVQITVFPSEKEVRDGRDVSFECRARTSDNSVYPTVRWARVGGPLPSSAHDSGGRLTINPVSLSDAGTYICVSDYNGQTVEARATLNVVSYGPQEVSNSNVLRQSGQCMADEKACGNNECVKNDYVCDGEPDCRDRSDEANCPAMSRTCEPNEFKCNNNKCVQKMWLCDGDDDCGDNSDELNCNAKPSDNGCKPTEFQCHDRRQCVPSSFHCDGTNDCHDGSDEVGCVQPTVVDPPQTNLQVPRGSTFSLTCKAVAVPEPYINWRLNWGPVCEPPRCLQTSEGGYGTLTIHDAQPVDQGAYTCEAINVKGRVLATPDCIVRVVDEQPRPQPPPTAPPQRATCDTRGAVSPYPNNYGSCDCKSQVTGPNCDQCKPGAFHLSEKSPEGCLKCFCFGVSNDCRSSGYYRTKDAACDRLMFAGDAEGVTMSDIEERSIDRNAPYSFFKTGYLTFDGTTDGVTKYWRLPQRFLGDKVTAYGGKMEFEIEFAGQGSHSSEPMVVLKGNQNILVHRVRNQEHVLRSDSPVRITVETYETNYEQLNGAAATREDLLMVLADLDAFLIRATHVAHQSSTSLGDVSWEIAVDRYTPDGLALEVEQCVCPPGYLGTSCEDCAPGYERSGHGPYLGTCVPIQPRHQQCGPGALAPTAPAQGQCQCKASVIGPNCDRCAPNSFGLAPANPQGCIPCFCSGVTQQCSASNYRRTSVSIDYARGDRDQLELTTSDSRQPFSPQTRAHVSGQAIEFRSFEEARGQTLYWKLPEKFLGDKVTAYGGVLKYTFKFSGSGSTDQSADVILRGNDIALQYKHREPFHPDRENNVEIKIFETSWQRVDGQQATREHLLMTLADLDTLLIKSTYNDDCTDSQLISVNFEYAEPYGQGLTAAEVEQCICPPGYVGTSCEDCAPGYSRTGGGLYLGLCEKCECNGHASQCDKEYGYCLDCQHNTEGDQCERCKPGFVGDARRGTPNDCQPEATRAPCHCNNHSPRGCDSFGRCLLCEHNTEGTHCERCKKGYYGDATKGSPYDCTPCPCPGASDCYLDNEGQVACRICPAGLEGRLCNECAPGYTRSNKPAGRVCEPIGQVTNEDITFVQKPHEVLRVRIMEPKRQIAHPGDRVHWICQVSGFTTEKIHVEWTKVGEVSLPSNAKAYDGYLVLEGVEREHAGQYRCTATTITQYATDDALLTVSKKISGRPPQPVIDPPHLVVNEGEPAAFRCWVPGIPDCQITWHREQLGGPLPHGVYQTGNALKIPQSQFHHAGRYICSAANQYGIGQSPPAVLEVKRPSIPPKVDPVRQTVDRDQPARFKCWVPGNSNVQLRWSRPGGGALPSGVQEQQGILHIPRAGDQEVGQYICTATDPDNIPLQSEPVQLNIRDPAPQPRAAPQIDPPNQTVNVNDPAQFRCWVPGQPRAQLKWSRKDGRPLPNGILERDGFLRIDKSQLHDAGEYECTATEPDGSTQVSPPARLNVNQPQAIQPQVDPPVQTVNEGEPSRIRCWVPGHPNIQLQFVKRGRRPLPVHARVSGGNLEIPRTLKSDEDEYICIATDPNTNRPVESNPARVIVKSPIRPIVDPAEQTVPEGSPFRIRCYVPGHPNVQLSFRRASGQLNEDADENNGLLAVQRAELSDEGDYICTARDPDTGAPIDSTPATVHVTSAAAPPVVEAQTPHPVITPQTQTVPEGDPARIQCSVPGVPSAVQHLSFERADGRQLPFGSSDDRGVLTIPSTQLQDAGEYICVYEPENQHPQRTNPSTLNVTPEGAPPRPVATPPLLQVAPGSPARFNCVAHSDTPARIKWGFREELGALPEHVNQDGDDLVISAAGDDNVGEYVCSATNDYGTGVADPVRLEVTEDQEPPTAVVEPRTWNGKPGERHQFRCITTGSPTPKITWTGPDGSPLPHDVTPLEPNILDFSNGRSELNGEYTCTASNPIGEASDHGVVNIGPSLTVKTNPPGPKLIVTVGEPLQVKCEAFGAPGDPEPEVEWLHDPGPERGDLPDDFKPVTISEQFIRHPNVGLGNAGVYTCKGSSAHATATKNIYIEVVEPSRIATVSILGGSSQWFDQGEKAEMICTATGSSLVDRLEWEKVDDQLPTDVEEHNEPGLLHFPSFKNSCAGEYRCNGYRNNEIIASAAVHVHSSNDADDEPKVEIEPPRVRVVSQGDNIVLKCSVQGAENGEHFKWALLRGGSLVRQLGTEPTLEIVKADPSNDFGVYRCNVEDNNGLVIGSAYTAVSVGQQDKSHAQIVKFDDKSDASFTCPIYSVPGSKVEWTYDNGDLPSKAVPNGNKIEIKEFDDASAGTYVCKVSFDGNVVEGFVTAQMFVPDTIIQVLLEVSSESPQIGDRAWFDCKVTGDPSAVISWTKEGNDDLPPNAQVTGGRLLFTDLQQDNAGVYRCVAKTKAGPLQTRTVLNVGSGKPDEEVVTFTVADFLPVVYTVGDPAYLSCVGKTETKPNQTVIWTKDEGDLPSGSRVDKGVLMLPSVHRNDEGSYTCEIVKEVDPVFSTVDLQVDDYVPIINGDPIELPPLTDEEIVNFDIEITLNSSDSKGILFETKRINSGDFLAQPVDTIHHEAKISDHGTIIYEFDVGNGRQIVETTNPINPNEWNMVKIKNDKNQVTIQLNGETATIRQHSNPLPRLSLGVNRPVFIGGRHEPTSEADDFNGIIAQVLLSGQNVGLGEARIPPSVVKYNACASRNLCLNGAKCRNANNHQGFSCECSSKFHGEYCQWRSNSCHEENCNTGICLDNEESWQCVCPLGTSGLRCEEKIDIPQPLGFTSETSFLAVRKPVKFESIKMKLRPTADSDEHILMYFASEYGASTKQYASLSLIDQQVVLTVNKPNMEVQKVKSEPLGAGELIDVAVRQTGSALVMTVNGNQVSEIQTDTLKPGTEIFIGGLPPGLSSPDDVVEQSFQGCVYEIFINSEDIDLQNLSSSGDISSCEESNFDDDDDDDVIVATEKPEEETTTTTTEEPEPETTNTTTEEPTTGEPTEEPTEEPTTTEVPTTTTEEPMTTTTELPTTTTEEVYHFYETSRDSDPLEIEIPVETTTTTTEEPETAQILPTDSVEEGNDVSDEEDEIAHVSTVAPDTDDYSEGTLPPDSGEEVKVEDSCVDGVCPITTTDAANNICINSTCGMNGQCVPRNKTHYTCECKLYYDGPTCSLFKPIEHAARFDGDAFIELSSDEFPHLTSEKDEIVAFKFKTEQPNGVLLWQGQRPTVTQMEDYISVGIVNGHLHFSYELGGGAAHLISEDRVDDGKEHSVRFERKGREGQMKIDNYREINGRSTGILAMLNVDGNIFVGGVPEISKATGGLFSNNFVGCIADVELNGVKLDLMATAIDGKNVKPCDEWMHRKRWLYRRRMR</sequence>
<dbReference type="FunFam" id="2.60.40.10:FF:003799">
    <property type="match status" value="1"/>
</dbReference>
<evidence type="ECO:0000259" key="16">
    <source>
        <dbReference type="PROSITE" id="PS50025"/>
    </source>
</evidence>
<dbReference type="InterPro" id="IPR036179">
    <property type="entry name" value="Ig-like_dom_sf"/>
</dbReference>
<feature type="region of interest" description="Disordered" evidence="15">
    <location>
        <begin position="1953"/>
        <end position="1991"/>
    </location>
</feature>
<feature type="disulfide bond" evidence="12">
    <location>
        <begin position="2850"/>
        <end position="2859"/>
    </location>
</feature>
<dbReference type="FunFam" id="2.10.25.10:FF:000106">
    <property type="entry name" value="Heparan sulfate proteoglycan 2"/>
    <property type="match status" value="1"/>
</dbReference>
<organism evidence="21 22">
    <name type="scientific">Caenorhabditis briggsae</name>
    <dbReference type="NCBI Taxonomy" id="6238"/>
    <lineage>
        <taxon>Eukaryota</taxon>
        <taxon>Metazoa</taxon>
        <taxon>Ecdysozoa</taxon>
        <taxon>Nematoda</taxon>
        <taxon>Chromadorea</taxon>
        <taxon>Rhabditida</taxon>
        <taxon>Rhabditina</taxon>
        <taxon>Rhabditomorpha</taxon>
        <taxon>Rhabditoidea</taxon>
        <taxon>Rhabditidae</taxon>
        <taxon>Peloderinae</taxon>
        <taxon>Caenorhabditis</taxon>
    </lineage>
</organism>